<proteinExistence type="predicted"/>
<keyword evidence="2" id="KW-1185">Reference proteome</keyword>
<dbReference type="Proteomes" id="UP000821865">
    <property type="component" value="Chromosome 7"/>
</dbReference>
<reference evidence="1" key="1">
    <citation type="submission" date="2020-05" db="EMBL/GenBank/DDBJ databases">
        <title>Large-scale comparative analyses of tick genomes elucidate their genetic diversity and vector capacities.</title>
        <authorList>
            <person name="Jia N."/>
            <person name="Wang J."/>
            <person name="Shi W."/>
            <person name="Du L."/>
            <person name="Sun Y."/>
            <person name="Zhan W."/>
            <person name="Jiang J."/>
            <person name="Wang Q."/>
            <person name="Zhang B."/>
            <person name="Ji P."/>
            <person name="Sakyi L.B."/>
            <person name="Cui X."/>
            <person name="Yuan T."/>
            <person name="Jiang B."/>
            <person name="Yang W."/>
            <person name="Lam T.T.-Y."/>
            <person name="Chang Q."/>
            <person name="Ding S."/>
            <person name="Wang X."/>
            <person name="Zhu J."/>
            <person name="Ruan X."/>
            <person name="Zhao L."/>
            <person name="Wei J."/>
            <person name="Que T."/>
            <person name="Du C."/>
            <person name="Cheng J."/>
            <person name="Dai P."/>
            <person name="Han X."/>
            <person name="Huang E."/>
            <person name="Gao Y."/>
            <person name="Liu J."/>
            <person name="Shao H."/>
            <person name="Ye R."/>
            <person name="Li L."/>
            <person name="Wei W."/>
            <person name="Wang X."/>
            <person name="Wang C."/>
            <person name="Yang T."/>
            <person name="Huo Q."/>
            <person name="Li W."/>
            <person name="Guo W."/>
            <person name="Chen H."/>
            <person name="Zhou L."/>
            <person name="Ni X."/>
            <person name="Tian J."/>
            <person name="Zhou Y."/>
            <person name="Sheng Y."/>
            <person name="Liu T."/>
            <person name="Pan Y."/>
            <person name="Xia L."/>
            <person name="Li J."/>
            <person name="Zhao F."/>
            <person name="Cao W."/>
        </authorList>
    </citation>
    <scope>NUCLEOTIDE SEQUENCE</scope>
    <source>
        <strain evidence="1">Dsil-2018</strain>
    </source>
</reference>
<organism evidence="1 2">
    <name type="scientific">Dermacentor silvarum</name>
    <name type="common">Tick</name>
    <dbReference type="NCBI Taxonomy" id="543639"/>
    <lineage>
        <taxon>Eukaryota</taxon>
        <taxon>Metazoa</taxon>
        <taxon>Ecdysozoa</taxon>
        <taxon>Arthropoda</taxon>
        <taxon>Chelicerata</taxon>
        <taxon>Arachnida</taxon>
        <taxon>Acari</taxon>
        <taxon>Parasitiformes</taxon>
        <taxon>Ixodida</taxon>
        <taxon>Ixodoidea</taxon>
        <taxon>Ixodidae</taxon>
        <taxon>Rhipicephalinae</taxon>
        <taxon>Dermacentor</taxon>
    </lineage>
</organism>
<accession>A0ACB8CCX6</accession>
<evidence type="ECO:0000313" key="2">
    <source>
        <dbReference type="Proteomes" id="UP000821865"/>
    </source>
</evidence>
<sequence length="183" mass="19760">MMHCTGPFRTAECAELQATLVELPYENPRNSMVILLPTGPGGLAALEDKLSAALVLSCIDRLRNAGDVQLTLPKFRIRQVRVTDLTQLLPLLGIREAFTGEARLDRLTPATGEGIHVSCVRHVATVHVSQTGARPAGTQSWSGSPAPMCAVAKRVAVDRPFMFLVLNRRPDLVLLLGSVTTVL</sequence>
<comment type="caution">
    <text evidence="1">The sequence shown here is derived from an EMBL/GenBank/DDBJ whole genome shotgun (WGS) entry which is preliminary data.</text>
</comment>
<name>A0ACB8CCX6_DERSI</name>
<dbReference type="EMBL" id="CM023476">
    <property type="protein sequence ID" value="KAH7940531.1"/>
    <property type="molecule type" value="Genomic_DNA"/>
</dbReference>
<protein>
    <submittedName>
        <fullName evidence="1">Uncharacterized protein</fullName>
    </submittedName>
</protein>
<evidence type="ECO:0000313" key="1">
    <source>
        <dbReference type="EMBL" id="KAH7940531.1"/>
    </source>
</evidence>
<gene>
    <name evidence="1" type="ORF">HPB49_001372</name>
</gene>